<evidence type="ECO:0000313" key="5">
    <source>
        <dbReference type="Proteomes" id="UP001412239"/>
    </source>
</evidence>
<accession>A0A292PZA0</accession>
<dbReference type="GO" id="GO:0005524">
    <property type="term" value="F:ATP binding"/>
    <property type="evidence" value="ECO:0007669"/>
    <property type="project" value="UniProtKB-KW"/>
</dbReference>
<keyword evidence="1" id="KW-0547">Nucleotide-binding</keyword>
<proteinExistence type="predicted"/>
<dbReference type="PANTHER" id="PTHR12169:SF2">
    <property type="entry name" value="AFG1P"/>
    <property type="match status" value="1"/>
</dbReference>
<dbReference type="PANTHER" id="PTHR12169">
    <property type="entry name" value="ATPASE N2B"/>
    <property type="match status" value="1"/>
</dbReference>
<dbReference type="EMBL" id="LN890980">
    <property type="protein sequence ID" value="CUS12922.1"/>
    <property type="molecule type" value="Genomic_DNA"/>
</dbReference>
<name>A0A292PZA0_9PEZI</name>
<feature type="region of interest" description="Disordered" evidence="3">
    <location>
        <begin position="301"/>
        <end position="321"/>
    </location>
</feature>
<reference evidence="4" key="1">
    <citation type="submission" date="2015-10" db="EMBL/GenBank/DDBJ databases">
        <authorList>
            <person name="Regsiter A."/>
            <person name="william w."/>
        </authorList>
    </citation>
    <scope>NUCLEOTIDE SEQUENCE</scope>
    <source>
        <strain evidence="4">Montdore</strain>
    </source>
</reference>
<sequence length="321" mass="34858">MLARKALETARVLFLGELQMPDRDRLGGVLVGSGNRALGDVGRVAGSGGHPEFERFVEVLGQRCQVLQWTGGGLEEGAEGEIVEGWNGRWTPETLTVFSRPIPVPKVQNGTAVFFSDLLSESLGLEDIALTSTFHNLFVCAVPPLNPSLKNEAKRLISLLNAVYIRIQCPPPLAFTYPIEELFFHTPTSTASPNGETEWDISGDSAPLLSEKFSETYQYSTLPLRSNIASSYIPQAQESVQKMNFANAEAFTGTVELFPAERAERSAAMLGGKGLRSAVVPPGFGMERFWAWLGGERGRGSRVRGSRRAGGTGRKAVIDEV</sequence>
<protein>
    <submittedName>
        <fullName evidence="4">Uncharacterized protein</fullName>
    </submittedName>
</protein>
<organism evidence="4 5">
    <name type="scientific">Tuber aestivum</name>
    <name type="common">summer truffle</name>
    <dbReference type="NCBI Taxonomy" id="59557"/>
    <lineage>
        <taxon>Eukaryota</taxon>
        <taxon>Fungi</taxon>
        <taxon>Dikarya</taxon>
        <taxon>Ascomycota</taxon>
        <taxon>Pezizomycotina</taxon>
        <taxon>Pezizomycetes</taxon>
        <taxon>Pezizales</taxon>
        <taxon>Tuberaceae</taxon>
        <taxon>Tuber</taxon>
    </lineage>
</organism>
<evidence type="ECO:0000256" key="1">
    <source>
        <dbReference type="ARBA" id="ARBA00022741"/>
    </source>
</evidence>
<dbReference type="AlphaFoldDB" id="A0A292PZA0"/>
<keyword evidence="2" id="KW-0067">ATP-binding</keyword>
<dbReference type="Proteomes" id="UP001412239">
    <property type="component" value="Unassembled WGS sequence"/>
</dbReference>
<dbReference type="InterPro" id="IPR005654">
    <property type="entry name" value="ATPase_AFG1-like"/>
</dbReference>
<evidence type="ECO:0000313" key="4">
    <source>
        <dbReference type="EMBL" id="CUS12922.1"/>
    </source>
</evidence>
<gene>
    <name evidence="4" type="ORF">GSTUAT00002973001</name>
</gene>
<evidence type="ECO:0000256" key="3">
    <source>
        <dbReference type="SAM" id="MobiDB-lite"/>
    </source>
</evidence>
<dbReference type="GO" id="GO:0016887">
    <property type="term" value="F:ATP hydrolysis activity"/>
    <property type="evidence" value="ECO:0007669"/>
    <property type="project" value="InterPro"/>
</dbReference>
<keyword evidence="5" id="KW-1185">Reference proteome</keyword>
<dbReference type="GO" id="GO:0005739">
    <property type="term" value="C:mitochondrion"/>
    <property type="evidence" value="ECO:0007669"/>
    <property type="project" value="TreeGrafter"/>
</dbReference>
<evidence type="ECO:0000256" key="2">
    <source>
        <dbReference type="ARBA" id="ARBA00022840"/>
    </source>
</evidence>